<sequence length="186" mass="19875">MPHFQKPASIQYQEESQHHPIGQHLPAFLAACGTISEASSGPSSSDAPVKDAAIALRTPGPFIEGQSTQQSAITQISEVLRPPPTRLAMVTSPAGRLFAWRRQRGVPSVAQRSTGDAMGANLTPSIGVSRRPVIQHQLAIGNQLYQNRQDASSRSKRTSGLRRSSAAVTAQTNATGAPRRAAYLCR</sequence>
<dbReference type="PROSITE" id="PS51257">
    <property type="entry name" value="PROKAR_LIPOPROTEIN"/>
    <property type="match status" value="1"/>
</dbReference>
<gene>
    <name evidence="2" type="ORF">PXEA_LOCUS32769</name>
</gene>
<evidence type="ECO:0000256" key="1">
    <source>
        <dbReference type="SAM" id="MobiDB-lite"/>
    </source>
</evidence>
<evidence type="ECO:0000313" key="2">
    <source>
        <dbReference type="EMBL" id="VEL39329.1"/>
    </source>
</evidence>
<name>A0A448XL95_9PLAT</name>
<protein>
    <submittedName>
        <fullName evidence="2">Uncharacterized protein</fullName>
    </submittedName>
</protein>
<accession>A0A448XL95</accession>
<evidence type="ECO:0000313" key="3">
    <source>
        <dbReference type="Proteomes" id="UP000784294"/>
    </source>
</evidence>
<keyword evidence="3" id="KW-1185">Reference proteome</keyword>
<comment type="caution">
    <text evidence="2">The sequence shown here is derived from an EMBL/GenBank/DDBJ whole genome shotgun (WGS) entry which is preliminary data.</text>
</comment>
<feature type="region of interest" description="Disordered" evidence="1">
    <location>
        <begin position="145"/>
        <end position="186"/>
    </location>
</feature>
<dbReference type="Proteomes" id="UP000784294">
    <property type="component" value="Unassembled WGS sequence"/>
</dbReference>
<reference evidence="2" key="1">
    <citation type="submission" date="2018-11" db="EMBL/GenBank/DDBJ databases">
        <authorList>
            <consortium name="Pathogen Informatics"/>
        </authorList>
    </citation>
    <scope>NUCLEOTIDE SEQUENCE</scope>
</reference>
<feature type="compositionally biased region" description="Polar residues" evidence="1">
    <location>
        <begin position="166"/>
        <end position="175"/>
    </location>
</feature>
<dbReference type="EMBL" id="CAAALY010260871">
    <property type="protein sequence ID" value="VEL39329.1"/>
    <property type="molecule type" value="Genomic_DNA"/>
</dbReference>
<organism evidence="2 3">
    <name type="scientific">Protopolystoma xenopodis</name>
    <dbReference type="NCBI Taxonomy" id="117903"/>
    <lineage>
        <taxon>Eukaryota</taxon>
        <taxon>Metazoa</taxon>
        <taxon>Spiralia</taxon>
        <taxon>Lophotrochozoa</taxon>
        <taxon>Platyhelminthes</taxon>
        <taxon>Monogenea</taxon>
        <taxon>Polyopisthocotylea</taxon>
        <taxon>Polystomatidea</taxon>
        <taxon>Polystomatidae</taxon>
        <taxon>Protopolystoma</taxon>
    </lineage>
</organism>
<proteinExistence type="predicted"/>
<dbReference type="AlphaFoldDB" id="A0A448XL95"/>